<dbReference type="HOGENOM" id="CLU_1648634_0_0_11"/>
<protein>
    <submittedName>
        <fullName evidence="1">Uncharacterized protein</fullName>
    </submittedName>
</protein>
<dbReference type="STRING" id="644284.Arch_1165"/>
<evidence type="ECO:0000313" key="1">
    <source>
        <dbReference type="EMBL" id="ADH92878.1"/>
    </source>
</evidence>
<dbReference type="Proteomes" id="UP000000376">
    <property type="component" value="Chromosome"/>
</dbReference>
<proteinExistence type="predicted"/>
<organism evidence="1 2">
    <name type="scientific">Arcanobacterium haemolyticum (strain ATCC 9345 / DSM 20595 / CCM 5947 / CCUG 17215 / LMG 16163 / NBRC 15585 / NCTC 8452 / 11018)</name>
    <dbReference type="NCBI Taxonomy" id="644284"/>
    <lineage>
        <taxon>Bacteria</taxon>
        <taxon>Bacillati</taxon>
        <taxon>Actinomycetota</taxon>
        <taxon>Actinomycetes</taxon>
        <taxon>Actinomycetales</taxon>
        <taxon>Actinomycetaceae</taxon>
        <taxon>Arcanobacterium</taxon>
    </lineage>
</organism>
<dbReference type="KEGG" id="ahe:Arch_1165"/>
<dbReference type="AlphaFoldDB" id="D7BPM9"/>
<sequence length="160" mass="17364">MAGVSVADIARAGHSVVNVPQRFYYSRSENSELLSALDTINTLGMLAGTLTESPMSHEDLKEKVAAAASSSLPISLTIPGLPHENWDLIPTPEGYAYLKHGERYLAFPQGADSFGIMDEFGSAPELIDLEEAGIQQRNLALWRIADGHVVHVLTLRGTYN</sequence>
<gene>
    <name evidence="1" type="ordered locus">Arch_1165</name>
</gene>
<keyword evidence="2" id="KW-1185">Reference proteome</keyword>
<accession>D7BPM9</accession>
<dbReference type="EMBL" id="CP002045">
    <property type="protein sequence ID" value="ADH92878.1"/>
    <property type="molecule type" value="Genomic_DNA"/>
</dbReference>
<name>D7BPM9_ARCHD</name>
<dbReference type="RefSeq" id="WP_013170372.1">
    <property type="nucleotide sequence ID" value="NC_014218.1"/>
</dbReference>
<evidence type="ECO:0000313" key="2">
    <source>
        <dbReference type="Proteomes" id="UP000000376"/>
    </source>
</evidence>
<reference evidence="1 2" key="1">
    <citation type="journal article" date="2010" name="Stand. Genomic Sci.">
        <title>Complete genome sequence of Arcanobacterium haemolyticum type strain (11018).</title>
        <authorList>
            <person name="Yasawong M."/>
            <person name="Teshima H."/>
            <person name="Lapidus A."/>
            <person name="Nolan M."/>
            <person name="Lucas S."/>
            <person name="Glavina Del Rio T."/>
            <person name="Tice H."/>
            <person name="Cheng J."/>
            <person name="Bruce D."/>
            <person name="Detter C."/>
            <person name="Tapia R."/>
            <person name="Han C."/>
            <person name="Goodwin L."/>
            <person name="Pitluck S."/>
            <person name="Liolios K."/>
            <person name="Ivanova N."/>
            <person name="Mavromatis K."/>
            <person name="Mikhailova N."/>
            <person name="Pati A."/>
            <person name="Chen A."/>
            <person name="Palaniappan K."/>
            <person name="Land M."/>
            <person name="Hauser L."/>
            <person name="Chang Y."/>
            <person name="Jeffries C."/>
            <person name="Rohde M."/>
            <person name="Sikorski J."/>
            <person name="Pukall R."/>
            <person name="Goker M."/>
            <person name="Woyke T."/>
            <person name="Bristow J."/>
            <person name="Eisen J."/>
            <person name="Markowitz V."/>
            <person name="Hugenholtz P."/>
            <person name="Kyrpides N."/>
            <person name="Klenk H."/>
        </authorList>
    </citation>
    <scope>NUCLEOTIDE SEQUENCE [LARGE SCALE GENOMIC DNA]</scope>
    <source>
        <strain evidence="2">ATCC 9345 / DSM 20595 / CCUG 17215 / LMG 16163 / NBRC 15585 / NCTC 8452 / 11018</strain>
    </source>
</reference>